<evidence type="ECO:0000256" key="3">
    <source>
        <dbReference type="ARBA" id="ARBA00022723"/>
    </source>
</evidence>
<reference evidence="5" key="1">
    <citation type="journal article" date="2023" name="Plant Biotechnol. J.">
        <title>Chromosome-level wild Hevea brasiliensis genome provides new tools for genomic-assisted breeding and valuable loci to elevate rubber yield.</title>
        <authorList>
            <person name="Cheng H."/>
            <person name="Song X."/>
            <person name="Hu Y."/>
            <person name="Wu T."/>
            <person name="Yang Q."/>
            <person name="An Z."/>
            <person name="Feng S."/>
            <person name="Deng Z."/>
            <person name="Wu W."/>
            <person name="Zeng X."/>
            <person name="Tu M."/>
            <person name="Wang X."/>
            <person name="Huang H."/>
        </authorList>
    </citation>
    <scope>NUCLEOTIDE SEQUENCE</scope>
    <source>
        <strain evidence="5">MT/VB/25A 57/8</strain>
    </source>
</reference>
<dbReference type="Proteomes" id="UP001174677">
    <property type="component" value="Chromosome 16"/>
</dbReference>
<keyword evidence="3" id="KW-0479">Metal-binding</keyword>
<dbReference type="Gene3D" id="1.10.1200.270">
    <property type="entry name" value="Methyltransferase, alpha-helical capping domain"/>
    <property type="match status" value="1"/>
</dbReference>
<organism evidence="5 6">
    <name type="scientific">Hevea brasiliensis</name>
    <name type="common">Para rubber tree</name>
    <name type="synonym">Siphonia brasiliensis</name>
    <dbReference type="NCBI Taxonomy" id="3981"/>
    <lineage>
        <taxon>Eukaryota</taxon>
        <taxon>Viridiplantae</taxon>
        <taxon>Streptophyta</taxon>
        <taxon>Embryophyta</taxon>
        <taxon>Tracheophyta</taxon>
        <taxon>Spermatophyta</taxon>
        <taxon>Magnoliopsida</taxon>
        <taxon>eudicotyledons</taxon>
        <taxon>Gunneridae</taxon>
        <taxon>Pentapetalae</taxon>
        <taxon>rosids</taxon>
        <taxon>fabids</taxon>
        <taxon>Malpighiales</taxon>
        <taxon>Euphorbiaceae</taxon>
        <taxon>Crotonoideae</taxon>
        <taxon>Micrandreae</taxon>
        <taxon>Hevea</taxon>
    </lineage>
</organism>
<dbReference type="SUPFAM" id="SSF53335">
    <property type="entry name" value="S-adenosyl-L-methionine-dependent methyltransferases"/>
    <property type="match status" value="1"/>
</dbReference>
<keyword evidence="1" id="KW-0489">Methyltransferase</keyword>
<accession>A0ABQ9KUQ9</accession>
<dbReference type="Pfam" id="PF03492">
    <property type="entry name" value="Methyltransf_7"/>
    <property type="match status" value="1"/>
</dbReference>
<dbReference type="PANTHER" id="PTHR31009">
    <property type="entry name" value="S-ADENOSYL-L-METHIONINE:CARBOXYL METHYLTRANSFERASE FAMILY PROTEIN"/>
    <property type="match status" value="1"/>
</dbReference>
<dbReference type="InterPro" id="IPR029063">
    <property type="entry name" value="SAM-dependent_MTases_sf"/>
</dbReference>
<comment type="caution">
    <text evidence="5">The sequence shown here is derived from an EMBL/GenBank/DDBJ whole genome shotgun (WGS) entry which is preliminary data.</text>
</comment>
<keyword evidence="2" id="KW-0808">Transferase</keyword>
<dbReference type="Gene3D" id="3.40.50.150">
    <property type="entry name" value="Vaccinia Virus protein VP39"/>
    <property type="match status" value="1"/>
</dbReference>
<protein>
    <submittedName>
        <fullName evidence="5">Uncharacterized protein</fullName>
    </submittedName>
</protein>
<sequence length="366" mass="41166">MEVVQVLHMNGGLGETSYAKNSLLQQKVISMTKPITEEAISNLYSSTYPKSLAIADLGCSSGPNTLSALSELIKVVDKLCGRLGRQSPEYQVFLNDLPGNDFNTIFRSLPGFQERMKKQLEDGTGPFFFTGVPGSFYGRLFPSNSLHFVHSSYSLHWLSQVPDGLEGNKGNIYMASGSPPRVLKAYYDQFQRDFTLFLTCRSEELVTGGRMVLTFLGGRSQDPTGKECCYIWELLAMALKEMVFEGIIEEEKLDSFNIPLYTPSPFEVQSDTEKEGSFSIDRLEVFEINWDAYHNEINLPDAFKDSGYNVARCMRAVAEPLLIEHFGFGEAIIDDVFRRYKAIIADRMGKEKTEFVNVVVAMTKKE</sequence>
<gene>
    <name evidence="5" type="ORF">P3X46_029253</name>
</gene>
<evidence type="ECO:0000313" key="6">
    <source>
        <dbReference type="Proteomes" id="UP001174677"/>
    </source>
</evidence>
<keyword evidence="6" id="KW-1185">Reference proteome</keyword>
<name>A0ABQ9KUQ9_HEVBR</name>
<evidence type="ECO:0000256" key="2">
    <source>
        <dbReference type="ARBA" id="ARBA00022679"/>
    </source>
</evidence>
<dbReference type="EMBL" id="JARPOI010000016">
    <property type="protein sequence ID" value="KAJ9147048.1"/>
    <property type="molecule type" value="Genomic_DNA"/>
</dbReference>
<dbReference type="InterPro" id="IPR042086">
    <property type="entry name" value="MeTrfase_capping"/>
</dbReference>
<evidence type="ECO:0000313" key="5">
    <source>
        <dbReference type="EMBL" id="KAJ9147048.1"/>
    </source>
</evidence>
<keyword evidence="4" id="KW-0460">Magnesium</keyword>
<evidence type="ECO:0000256" key="4">
    <source>
        <dbReference type="ARBA" id="ARBA00022842"/>
    </source>
</evidence>
<proteinExistence type="predicted"/>
<evidence type="ECO:0000256" key="1">
    <source>
        <dbReference type="ARBA" id="ARBA00022603"/>
    </source>
</evidence>
<dbReference type="InterPro" id="IPR005299">
    <property type="entry name" value="MeTrfase_7"/>
</dbReference>